<keyword evidence="1" id="KW-0812">Transmembrane</keyword>
<keyword evidence="3" id="KW-1185">Reference proteome</keyword>
<reference evidence="2" key="1">
    <citation type="submission" date="2016-10" db="EMBL/GenBank/DDBJ databases">
        <title>CRISPR-Cas defence system in Roseofilum reptotaenium: evidence of a bacteriophage-cyanobacterium arms race in the coral black band disease.</title>
        <authorList>
            <person name="Buerger P."/>
            <person name="Wood-Charlson E.M."/>
            <person name="Weynberg K.D."/>
            <person name="Willis B."/>
            <person name="Van Oppen M.J."/>
        </authorList>
    </citation>
    <scope>NUCLEOTIDE SEQUENCE [LARGE SCALE GENOMIC DNA]</scope>
    <source>
        <strain evidence="2">AO1-A</strain>
    </source>
</reference>
<dbReference type="AlphaFoldDB" id="A0A1L9QTI9"/>
<evidence type="ECO:0000256" key="1">
    <source>
        <dbReference type="SAM" id="Phobius"/>
    </source>
</evidence>
<dbReference type="Proteomes" id="UP000183940">
    <property type="component" value="Unassembled WGS sequence"/>
</dbReference>
<feature type="transmembrane region" description="Helical" evidence="1">
    <location>
        <begin position="76"/>
        <end position="97"/>
    </location>
</feature>
<sequence>MTAIVHSLFDALAPEPSEDSLSASTLKLAVGDAREVLEQQRQKNQTLTTKLNILFVTNGALLTSLTLSRLVLVPNLITVAELLGFLVNFTLLISAFLPRQMAVSPNLGDRKFLETYLSLSPEEYQLQMLVNWSEAYNANKQRLDDISQSLSYAAYATWMLALVILTDMVVANFCPGMACFPTVLTYFAL</sequence>
<keyword evidence="1" id="KW-0472">Membrane</keyword>
<proteinExistence type="predicted"/>
<evidence type="ECO:0000313" key="3">
    <source>
        <dbReference type="Proteomes" id="UP000183940"/>
    </source>
</evidence>
<feature type="transmembrane region" description="Helical" evidence="1">
    <location>
        <begin position="150"/>
        <end position="171"/>
    </location>
</feature>
<protein>
    <submittedName>
        <fullName evidence="2">Uncharacterized protein</fullName>
    </submittedName>
</protein>
<dbReference type="EMBL" id="MLAW01000011">
    <property type="protein sequence ID" value="OJJ25973.1"/>
    <property type="molecule type" value="Genomic_DNA"/>
</dbReference>
<evidence type="ECO:0000313" key="2">
    <source>
        <dbReference type="EMBL" id="OJJ25973.1"/>
    </source>
</evidence>
<name>A0A1L9QTI9_9CYAN</name>
<gene>
    <name evidence="2" type="ORF">BI308_08410</name>
</gene>
<comment type="caution">
    <text evidence="2">The sequence shown here is derived from an EMBL/GenBank/DDBJ whole genome shotgun (WGS) entry which is preliminary data.</text>
</comment>
<accession>A0A1L9QTI9</accession>
<dbReference type="STRING" id="1925591.BI308_08410"/>
<feature type="transmembrane region" description="Helical" evidence="1">
    <location>
        <begin position="51"/>
        <end position="70"/>
    </location>
</feature>
<organism evidence="2 3">
    <name type="scientific">Roseofilum reptotaenium AO1-A</name>
    <dbReference type="NCBI Taxonomy" id="1925591"/>
    <lineage>
        <taxon>Bacteria</taxon>
        <taxon>Bacillati</taxon>
        <taxon>Cyanobacteriota</taxon>
        <taxon>Cyanophyceae</taxon>
        <taxon>Desertifilales</taxon>
        <taxon>Desertifilaceae</taxon>
        <taxon>Roseofilum</taxon>
    </lineage>
</organism>
<keyword evidence="1" id="KW-1133">Transmembrane helix</keyword>